<evidence type="ECO:0000256" key="1">
    <source>
        <dbReference type="SAM" id="MobiDB-lite"/>
    </source>
</evidence>
<dbReference type="Proteomes" id="UP001304895">
    <property type="component" value="Unassembled WGS sequence"/>
</dbReference>
<feature type="compositionally biased region" description="Basic and acidic residues" evidence="1">
    <location>
        <begin position="122"/>
        <end position="131"/>
    </location>
</feature>
<evidence type="ECO:0000313" key="3">
    <source>
        <dbReference type="Proteomes" id="UP001304895"/>
    </source>
</evidence>
<name>A0AAN6ZAT5_9PEZI</name>
<dbReference type="EMBL" id="MU853424">
    <property type="protein sequence ID" value="KAK4131422.1"/>
    <property type="molecule type" value="Genomic_DNA"/>
</dbReference>
<feature type="region of interest" description="Disordered" evidence="1">
    <location>
        <begin position="115"/>
        <end position="157"/>
    </location>
</feature>
<dbReference type="AlphaFoldDB" id="A0AAN6ZAT5"/>
<gene>
    <name evidence="2" type="ORF">BT67DRAFT_155371</name>
</gene>
<accession>A0AAN6ZAT5</accession>
<protein>
    <submittedName>
        <fullName evidence="2">Uncharacterized protein</fullName>
    </submittedName>
</protein>
<reference evidence="2" key="2">
    <citation type="submission" date="2023-05" db="EMBL/GenBank/DDBJ databases">
        <authorList>
            <consortium name="Lawrence Berkeley National Laboratory"/>
            <person name="Steindorff A."/>
            <person name="Hensen N."/>
            <person name="Bonometti L."/>
            <person name="Westerberg I."/>
            <person name="Brannstrom I.O."/>
            <person name="Guillou S."/>
            <person name="Cros-Aarteil S."/>
            <person name="Calhoun S."/>
            <person name="Haridas S."/>
            <person name="Kuo A."/>
            <person name="Mondo S."/>
            <person name="Pangilinan J."/>
            <person name="Riley R."/>
            <person name="Labutti K."/>
            <person name="Andreopoulos B."/>
            <person name="Lipzen A."/>
            <person name="Chen C."/>
            <person name="Yanf M."/>
            <person name="Daum C."/>
            <person name="Ng V."/>
            <person name="Clum A."/>
            <person name="Ohm R."/>
            <person name="Martin F."/>
            <person name="Silar P."/>
            <person name="Natvig D."/>
            <person name="Lalanne C."/>
            <person name="Gautier V."/>
            <person name="Ament-Velasquez S.L."/>
            <person name="Kruys A."/>
            <person name="Hutchinson M.I."/>
            <person name="Powell A.J."/>
            <person name="Barry K."/>
            <person name="Miller A.N."/>
            <person name="Grigoriev I.V."/>
            <person name="Debuchy R."/>
            <person name="Gladieux P."/>
            <person name="Thoren M.H."/>
            <person name="Johannesson H."/>
        </authorList>
    </citation>
    <scope>NUCLEOTIDE SEQUENCE</scope>
    <source>
        <strain evidence="2">CBS 123565</strain>
    </source>
</reference>
<sequence length="271" mass="29070">MFALGLHAPGVQMGGQQHSARPGTVEPFFVDSANAKPERGRTRPSVPNKAGTWNGHAKPRSGSGPRGTRLISPGDSGDGLHRRRSRKRNDQAASPGRTDATLFAAHVWHSWGANRQRTAQEAGHEPLDTPRRTRQTVTPSGQKARETPVPRAPSAVCASPQPARADVALVGLGILGQGLGGGSSMAPTRTRPHPQKVTVSNSLTAHGCSRVLAISIWTNSRRVQDLAPLCCVAPNPRTSNRVPRLLAVVDWPWVCRLDLESWTIHPAPLCM</sequence>
<comment type="caution">
    <text evidence="2">The sequence shown here is derived from an EMBL/GenBank/DDBJ whole genome shotgun (WGS) entry which is preliminary data.</text>
</comment>
<organism evidence="2 3">
    <name type="scientific">Trichocladium antarcticum</name>
    <dbReference type="NCBI Taxonomy" id="1450529"/>
    <lineage>
        <taxon>Eukaryota</taxon>
        <taxon>Fungi</taxon>
        <taxon>Dikarya</taxon>
        <taxon>Ascomycota</taxon>
        <taxon>Pezizomycotina</taxon>
        <taxon>Sordariomycetes</taxon>
        <taxon>Sordariomycetidae</taxon>
        <taxon>Sordariales</taxon>
        <taxon>Chaetomiaceae</taxon>
        <taxon>Trichocladium</taxon>
    </lineage>
</organism>
<feature type="region of interest" description="Disordered" evidence="1">
    <location>
        <begin position="1"/>
        <end position="99"/>
    </location>
</feature>
<proteinExistence type="predicted"/>
<keyword evidence="3" id="KW-1185">Reference proteome</keyword>
<reference evidence="2" key="1">
    <citation type="journal article" date="2023" name="Mol. Phylogenet. Evol.">
        <title>Genome-scale phylogeny and comparative genomics of the fungal order Sordariales.</title>
        <authorList>
            <person name="Hensen N."/>
            <person name="Bonometti L."/>
            <person name="Westerberg I."/>
            <person name="Brannstrom I.O."/>
            <person name="Guillou S."/>
            <person name="Cros-Aarteil S."/>
            <person name="Calhoun S."/>
            <person name="Haridas S."/>
            <person name="Kuo A."/>
            <person name="Mondo S."/>
            <person name="Pangilinan J."/>
            <person name="Riley R."/>
            <person name="LaButti K."/>
            <person name="Andreopoulos B."/>
            <person name="Lipzen A."/>
            <person name="Chen C."/>
            <person name="Yan M."/>
            <person name="Daum C."/>
            <person name="Ng V."/>
            <person name="Clum A."/>
            <person name="Steindorff A."/>
            <person name="Ohm R.A."/>
            <person name="Martin F."/>
            <person name="Silar P."/>
            <person name="Natvig D.O."/>
            <person name="Lalanne C."/>
            <person name="Gautier V."/>
            <person name="Ament-Velasquez S.L."/>
            <person name="Kruys A."/>
            <person name="Hutchinson M.I."/>
            <person name="Powell A.J."/>
            <person name="Barry K."/>
            <person name="Miller A.N."/>
            <person name="Grigoriev I.V."/>
            <person name="Debuchy R."/>
            <person name="Gladieux P."/>
            <person name="Hiltunen Thoren M."/>
            <person name="Johannesson H."/>
        </authorList>
    </citation>
    <scope>NUCLEOTIDE SEQUENCE</scope>
    <source>
        <strain evidence="2">CBS 123565</strain>
    </source>
</reference>
<evidence type="ECO:0000313" key="2">
    <source>
        <dbReference type="EMBL" id="KAK4131422.1"/>
    </source>
</evidence>